<evidence type="ECO:0000259" key="7">
    <source>
        <dbReference type="Pfam" id="PF07733"/>
    </source>
</evidence>
<protein>
    <recommendedName>
        <fullName evidence="1">DNA-directed DNA polymerase</fullName>
        <ecNumber evidence="1">2.7.7.7</ecNumber>
    </recommendedName>
</protein>
<organism evidence="10 11">
    <name type="scientific">Peptoniphilus faecalis</name>
    <dbReference type="NCBI Taxonomy" id="2731255"/>
    <lineage>
        <taxon>Bacteria</taxon>
        <taxon>Bacillati</taxon>
        <taxon>Bacillota</taxon>
        <taxon>Tissierellia</taxon>
        <taxon>Tissierellales</taxon>
        <taxon>Peptoniphilaceae</taxon>
        <taxon>Peptoniphilus</taxon>
    </lineage>
</organism>
<evidence type="ECO:0000259" key="9">
    <source>
        <dbReference type="Pfam" id="PF17657"/>
    </source>
</evidence>
<comment type="catalytic activity">
    <reaction evidence="6">
        <text>DNA(n) + a 2'-deoxyribonucleoside 5'-triphosphate = DNA(n+1) + diphosphate</text>
        <dbReference type="Rhea" id="RHEA:22508"/>
        <dbReference type="Rhea" id="RHEA-COMP:17339"/>
        <dbReference type="Rhea" id="RHEA-COMP:17340"/>
        <dbReference type="ChEBI" id="CHEBI:33019"/>
        <dbReference type="ChEBI" id="CHEBI:61560"/>
        <dbReference type="ChEBI" id="CHEBI:173112"/>
        <dbReference type="EC" id="2.7.7.7"/>
    </reaction>
</comment>
<evidence type="ECO:0000256" key="1">
    <source>
        <dbReference type="ARBA" id="ARBA00012417"/>
    </source>
</evidence>
<dbReference type="InterPro" id="IPR011708">
    <property type="entry name" value="DNA_pol3_alpha_NTPase_dom"/>
</dbReference>
<dbReference type="Proteomes" id="UP000568273">
    <property type="component" value="Unassembled WGS sequence"/>
</dbReference>
<accession>A0A848RK90</accession>
<dbReference type="Gene3D" id="1.10.10.1600">
    <property type="entry name" value="Bacterial DNA polymerase III alpha subunit, thumb domain"/>
    <property type="match status" value="1"/>
</dbReference>
<reference evidence="10" key="1">
    <citation type="submission" date="2020-04" db="EMBL/GenBank/DDBJ databases">
        <title>Peptoniphilus sp. nov. isolated from swine feces.</title>
        <authorList>
            <person name="Ryu S.W."/>
        </authorList>
    </citation>
    <scope>NUCLEOTIDE SEQUENCE [LARGE SCALE GENOMIC DNA]</scope>
    <source>
        <strain evidence="10">AGMB00490</strain>
    </source>
</reference>
<dbReference type="GO" id="GO:0006260">
    <property type="term" value="P:DNA replication"/>
    <property type="evidence" value="ECO:0007669"/>
    <property type="project" value="UniProtKB-KW"/>
</dbReference>
<dbReference type="Pfam" id="PF07733">
    <property type="entry name" value="DNA_pol3_alpha"/>
    <property type="match status" value="1"/>
</dbReference>
<dbReference type="GO" id="GO:0008408">
    <property type="term" value="F:3'-5' exonuclease activity"/>
    <property type="evidence" value="ECO:0007669"/>
    <property type="project" value="InterPro"/>
</dbReference>
<dbReference type="GO" id="GO:0003887">
    <property type="term" value="F:DNA-directed DNA polymerase activity"/>
    <property type="evidence" value="ECO:0007669"/>
    <property type="project" value="UniProtKB-KW"/>
</dbReference>
<evidence type="ECO:0000256" key="5">
    <source>
        <dbReference type="ARBA" id="ARBA00022932"/>
    </source>
</evidence>
<keyword evidence="5" id="KW-0239">DNA-directed DNA polymerase</keyword>
<dbReference type="InterPro" id="IPR041931">
    <property type="entry name" value="DNA_pol3_alpha_thumb_dom"/>
</dbReference>
<keyword evidence="4" id="KW-0235">DNA replication</keyword>
<evidence type="ECO:0000256" key="4">
    <source>
        <dbReference type="ARBA" id="ARBA00022705"/>
    </source>
</evidence>
<evidence type="ECO:0000256" key="3">
    <source>
        <dbReference type="ARBA" id="ARBA00022695"/>
    </source>
</evidence>
<comment type="caution">
    <text evidence="10">The sequence shown here is derived from an EMBL/GenBank/DDBJ whole genome shotgun (WGS) entry which is preliminary data.</text>
</comment>
<keyword evidence="11" id="KW-1185">Reference proteome</keyword>
<feature type="domain" description="DNA polymerase III alpha subunit finger" evidence="9">
    <location>
        <begin position="137"/>
        <end position="302"/>
    </location>
</feature>
<dbReference type="InterPro" id="IPR040982">
    <property type="entry name" value="DNA_pol3_finger"/>
</dbReference>
<keyword evidence="3" id="KW-0548">Nucleotidyltransferase</keyword>
<keyword evidence="2" id="KW-0808">Transferase</keyword>
<proteinExistence type="predicted"/>
<evidence type="ECO:0000256" key="2">
    <source>
        <dbReference type="ARBA" id="ARBA00022679"/>
    </source>
</evidence>
<dbReference type="EMBL" id="JABDSR010000003">
    <property type="protein sequence ID" value="NMW84752.1"/>
    <property type="molecule type" value="Genomic_DNA"/>
</dbReference>
<feature type="domain" description="DNA polymerase helix-hairpin-helix motif" evidence="8">
    <location>
        <begin position="379"/>
        <end position="457"/>
    </location>
</feature>
<dbReference type="Pfam" id="PF17657">
    <property type="entry name" value="DNA_pol3_finger"/>
    <property type="match status" value="1"/>
</dbReference>
<evidence type="ECO:0000256" key="6">
    <source>
        <dbReference type="ARBA" id="ARBA00049244"/>
    </source>
</evidence>
<gene>
    <name evidence="10" type="ORF">HKO22_03205</name>
</gene>
<dbReference type="InterPro" id="IPR004805">
    <property type="entry name" value="DnaE2/DnaE/PolC"/>
</dbReference>
<dbReference type="EC" id="2.7.7.7" evidence="1"/>
<feature type="domain" description="Bacterial DNA polymerase III alpha subunit NTPase" evidence="7">
    <location>
        <begin position="2"/>
        <end position="134"/>
    </location>
</feature>
<evidence type="ECO:0000313" key="11">
    <source>
        <dbReference type="Proteomes" id="UP000568273"/>
    </source>
</evidence>
<dbReference type="Gene3D" id="1.10.150.870">
    <property type="match status" value="1"/>
</dbReference>
<evidence type="ECO:0000313" key="10">
    <source>
        <dbReference type="EMBL" id="NMW84752.1"/>
    </source>
</evidence>
<name>A0A848RK90_9FIRM</name>
<sequence length="670" mass="77241">MYGHDKVAQIATFGTLQSKSAIQSIGKVLNIPYKTVEEIKKGVTDGLSIKESLETNKDLQQYRELYPKLFDYSMRLEGLERNISTHAGGVVITPKDKTMSDFCGMSISRREEEITQLDMGNCEEVGLVKMDFLGLSTLDVIYDTYKIIKEKTGKDIELKPETMNFDDEKTFDMLIKGHTKGVFQLGSKGITEACKELKPNTFDELTNLVSLYRPATLKALERYIKKKKGELEIESIEPRVDEVLSTTKGELIYQEQMMRMLKIMANFSDGEADHARKISSKKKVEEFEQVMQDFKKRAKNNGFTEKAIDTVYDMIKDSASYSFALAHGVSYTMLTYITAYLKAHFTTEFMCSLLTNQRKEGSTDMEALNEYIKECEAMGIKLKNPDLRIGNFDFKVSKDKEIIYGLDLIKGCNKKELEELVQHKFTTFDEVLEISTSKQTLVPLIKSGAMDHLGERKDLLIKLLAKRFELGQEKKKKLKTINKKHIAQLLSERKITLSEVPLFGTEAKQLKDNQIKENNLKKEKVLKILNQENKKEVWQDWKENILIGDYAIWEYQILGYTLTGELFQKVDKFVNFFTETFEYIDLPCIVNKIDKKKIKKGKSKGQEMAILDLDTPFGEIRALCFATSWQKLKYKIDKGKRYILCGTKKDNQLIITGMMSYDRYIKNFRE</sequence>
<dbReference type="PANTHER" id="PTHR32294">
    <property type="entry name" value="DNA POLYMERASE III SUBUNIT ALPHA"/>
    <property type="match status" value="1"/>
</dbReference>
<dbReference type="PANTHER" id="PTHR32294:SF0">
    <property type="entry name" value="DNA POLYMERASE III SUBUNIT ALPHA"/>
    <property type="match status" value="1"/>
</dbReference>
<evidence type="ECO:0000259" key="8">
    <source>
        <dbReference type="Pfam" id="PF14579"/>
    </source>
</evidence>
<dbReference type="AlphaFoldDB" id="A0A848RK90"/>
<dbReference type="InterPro" id="IPR029460">
    <property type="entry name" value="DNAPol_HHH"/>
</dbReference>
<dbReference type="Pfam" id="PF14579">
    <property type="entry name" value="HHH_6"/>
    <property type="match status" value="1"/>
</dbReference>